<dbReference type="PANTHER" id="PTHR11062">
    <property type="entry name" value="EXOSTOSIN HEPARAN SULFATE GLYCOSYLTRANSFERASE -RELATED"/>
    <property type="match status" value="1"/>
</dbReference>
<evidence type="ECO:0000256" key="6">
    <source>
        <dbReference type="SAM" id="MobiDB-lite"/>
    </source>
</evidence>
<accession>A0A0E0PCZ0</accession>
<dbReference type="Gramene" id="ORUFI04G24020.1">
    <property type="protein sequence ID" value="ORUFI04G24020.1"/>
    <property type="gene ID" value="ORUFI04G24020"/>
</dbReference>
<dbReference type="STRING" id="4529.A0A0E0PCZ0"/>
<keyword evidence="5" id="KW-0333">Golgi apparatus</keyword>
<dbReference type="GO" id="GO:0008378">
    <property type="term" value="F:galactosyltransferase activity"/>
    <property type="evidence" value="ECO:0007669"/>
    <property type="project" value="TreeGrafter"/>
</dbReference>
<evidence type="ECO:0000256" key="2">
    <source>
        <dbReference type="ARBA" id="ARBA00010271"/>
    </source>
</evidence>
<dbReference type="Proteomes" id="UP000008022">
    <property type="component" value="Unassembled WGS sequence"/>
</dbReference>
<dbReference type="InterPro" id="IPR004263">
    <property type="entry name" value="Exostosin"/>
</dbReference>
<dbReference type="InterPro" id="IPR040911">
    <property type="entry name" value="Exostosin_GT47"/>
</dbReference>
<feature type="compositionally biased region" description="Low complexity" evidence="6">
    <location>
        <begin position="673"/>
        <end position="687"/>
    </location>
</feature>
<comment type="subcellular location">
    <subcellularLocation>
        <location evidence="1">Golgi apparatus membrane</location>
        <topology evidence="1">Single-pass type II membrane protein</topology>
    </subcellularLocation>
</comment>
<keyword evidence="3" id="KW-0808">Transferase</keyword>
<evidence type="ECO:0000256" key="4">
    <source>
        <dbReference type="ARBA" id="ARBA00022968"/>
    </source>
</evidence>
<dbReference type="GO" id="GO:0009969">
    <property type="term" value="P:xyloglucan biosynthetic process"/>
    <property type="evidence" value="ECO:0007669"/>
    <property type="project" value="TreeGrafter"/>
</dbReference>
<sequence>MYRPDPANPAARRPRLVVLLLVAFFALQLLVFLAFRGAPSPSSPDAAVDRVPVSARRDGEDSGCVGGLVYVYDLPPVFNEDLLALCEVLAPMYSLCPYLANDGLGFPAKGGNQSEFPPAELVGSWYSSDQFALEHIVHRRLLSHRCRTTDPARATAFFVPFYAGLAVGRHLWATNATDADRDRDCLALLSWLHAQPYYKRSNGWDHFIALGRITWDFRRSPDGGWGGSFLLMPGLANTTRLVIERDPWDAMDVGIPYPTSFHPRTAADVRAWQQYASSRSRPKLFAFAGAPRSAIKGDFRGLLLEECQAAGDACGALDCGEGRCIKQNELVMELFLGARFCLQPRGDSFTRRSLFDCMVGGAVPVLFWRRSAYRQYGWYVPVGNSQEEEWSVFIDRDELRAGNVTVRGVLAAIPEAKVREMRNRVVEMIPKLVYSAADKEGLGDGMKDAVDVMIDGMLRRAAEQRRSWRKPFLSRARLILSSSTTPLLLSAPLLLSRREATAPAVAASSSWWRRRRLASFPSLSIPRRASFSFLATTPTGSRAEEASPAAAAGAVAEARPRDASTAATSPRETSSSRRHREEEQAGPAADLADAALVGARRSGERFEAAARRRRSPREGTGATVPLPKKRHGGGGVVEEAARPPPRLPRRRGAASSLSTAPLILTPPAPPQSAPSSIDAAADGSAFPDGGGGEGGGNRRRRGRSGGISSKSTGRRGNDSHIARASRRFLRASPFPGEYDFGPFQYPVCTGLQAYEIKLLFLGLKPTTPFDPNL</sequence>
<feature type="compositionally biased region" description="Basic and acidic residues" evidence="6">
    <location>
        <begin position="601"/>
        <end position="610"/>
    </location>
</feature>
<protein>
    <recommendedName>
        <fullName evidence="7">Exostosin GT47 domain-containing protein</fullName>
    </recommendedName>
</protein>
<keyword evidence="4" id="KW-0812">Transmembrane</keyword>
<evidence type="ECO:0000256" key="1">
    <source>
        <dbReference type="ARBA" id="ARBA00004323"/>
    </source>
</evidence>
<evidence type="ECO:0000313" key="9">
    <source>
        <dbReference type="Proteomes" id="UP000008022"/>
    </source>
</evidence>
<evidence type="ECO:0000256" key="5">
    <source>
        <dbReference type="ARBA" id="ARBA00023034"/>
    </source>
</evidence>
<keyword evidence="4" id="KW-0735">Signal-anchor</keyword>
<keyword evidence="3" id="KW-0328">Glycosyltransferase</keyword>
<dbReference type="PANTHER" id="PTHR11062:SF114">
    <property type="entry name" value="OS04G0574100 PROTEIN"/>
    <property type="match status" value="1"/>
</dbReference>
<organism evidence="8 9">
    <name type="scientific">Oryza rufipogon</name>
    <name type="common">Brownbeard rice</name>
    <name type="synonym">Asian wild rice</name>
    <dbReference type="NCBI Taxonomy" id="4529"/>
    <lineage>
        <taxon>Eukaryota</taxon>
        <taxon>Viridiplantae</taxon>
        <taxon>Streptophyta</taxon>
        <taxon>Embryophyta</taxon>
        <taxon>Tracheophyta</taxon>
        <taxon>Spermatophyta</taxon>
        <taxon>Magnoliopsida</taxon>
        <taxon>Liliopsida</taxon>
        <taxon>Poales</taxon>
        <taxon>Poaceae</taxon>
        <taxon>BOP clade</taxon>
        <taxon>Oryzoideae</taxon>
        <taxon>Oryzeae</taxon>
        <taxon>Oryzinae</taxon>
        <taxon>Oryza</taxon>
    </lineage>
</organism>
<feature type="domain" description="Exostosin GT47" evidence="7">
    <location>
        <begin position="64"/>
        <end position="403"/>
    </location>
</feature>
<dbReference type="AlphaFoldDB" id="A0A0E0PCZ0"/>
<dbReference type="GO" id="GO:0000139">
    <property type="term" value="C:Golgi membrane"/>
    <property type="evidence" value="ECO:0007669"/>
    <property type="project" value="UniProtKB-SubCell"/>
</dbReference>
<name>A0A0E0PCZ0_ORYRU</name>
<reference evidence="8" key="2">
    <citation type="submission" date="2015-06" db="UniProtKB">
        <authorList>
            <consortium name="EnsemblPlants"/>
        </authorList>
    </citation>
    <scope>IDENTIFICATION</scope>
</reference>
<proteinExistence type="inferred from homology"/>
<dbReference type="eggNOG" id="KOG1021">
    <property type="taxonomic scope" value="Eukaryota"/>
</dbReference>
<feature type="compositionally biased region" description="Low complexity" evidence="6">
    <location>
        <begin position="585"/>
        <end position="600"/>
    </location>
</feature>
<evidence type="ECO:0000313" key="8">
    <source>
        <dbReference type="EnsemblPlants" id="ORUFI04G24020.1"/>
    </source>
</evidence>
<dbReference type="Pfam" id="PF03016">
    <property type="entry name" value="Exostosin_GT47"/>
    <property type="match status" value="1"/>
</dbReference>
<dbReference type="EnsemblPlants" id="ORUFI04G24020.1">
    <property type="protein sequence ID" value="ORUFI04G24020.1"/>
    <property type="gene ID" value="ORUFI04G24020"/>
</dbReference>
<keyword evidence="9" id="KW-1185">Reference proteome</keyword>
<feature type="compositionally biased region" description="Low complexity" evidence="6">
    <location>
        <begin position="546"/>
        <end position="573"/>
    </location>
</feature>
<dbReference type="HOGENOM" id="CLU_361856_0_0_1"/>
<feature type="region of interest" description="Disordered" evidence="6">
    <location>
        <begin position="538"/>
        <end position="723"/>
    </location>
</feature>
<comment type="similarity">
    <text evidence="2">Belongs to the glycosyltransferase 47 family.</text>
</comment>
<evidence type="ECO:0000256" key="3">
    <source>
        <dbReference type="ARBA" id="ARBA00022676"/>
    </source>
</evidence>
<feature type="compositionally biased region" description="Low complexity" evidence="6">
    <location>
        <begin position="653"/>
        <end position="663"/>
    </location>
</feature>
<reference evidence="9" key="1">
    <citation type="submission" date="2013-06" db="EMBL/GenBank/DDBJ databases">
        <authorList>
            <person name="Zhao Q."/>
        </authorList>
    </citation>
    <scope>NUCLEOTIDE SEQUENCE</scope>
    <source>
        <strain evidence="9">cv. W1943</strain>
    </source>
</reference>
<evidence type="ECO:0000259" key="7">
    <source>
        <dbReference type="Pfam" id="PF03016"/>
    </source>
</evidence>